<evidence type="ECO:0000313" key="3">
    <source>
        <dbReference type="Proteomes" id="UP001327560"/>
    </source>
</evidence>
<organism evidence="2 3">
    <name type="scientific">Canna indica</name>
    <name type="common">Indian-shot</name>
    <dbReference type="NCBI Taxonomy" id="4628"/>
    <lineage>
        <taxon>Eukaryota</taxon>
        <taxon>Viridiplantae</taxon>
        <taxon>Streptophyta</taxon>
        <taxon>Embryophyta</taxon>
        <taxon>Tracheophyta</taxon>
        <taxon>Spermatophyta</taxon>
        <taxon>Magnoliopsida</taxon>
        <taxon>Liliopsida</taxon>
        <taxon>Zingiberales</taxon>
        <taxon>Cannaceae</taxon>
        <taxon>Canna</taxon>
    </lineage>
</organism>
<name>A0AAQ3KXG9_9LILI</name>
<proteinExistence type="predicted"/>
<keyword evidence="3" id="KW-1185">Reference proteome</keyword>
<dbReference type="AlphaFoldDB" id="A0AAQ3KXG9"/>
<feature type="region of interest" description="Disordered" evidence="1">
    <location>
        <begin position="1"/>
        <end position="71"/>
    </location>
</feature>
<feature type="compositionally biased region" description="Basic residues" evidence="1">
    <location>
        <begin position="1"/>
        <end position="10"/>
    </location>
</feature>
<dbReference type="Proteomes" id="UP001327560">
    <property type="component" value="Chromosome 8"/>
</dbReference>
<accession>A0AAQ3KXG9</accession>
<feature type="compositionally biased region" description="Low complexity" evidence="1">
    <location>
        <begin position="19"/>
        <end position="29"/>
    </location>
</feature>
<dbReference type="EMBL" id="CP136897">
    <property type="protein sequence ID" value="WOL16435.1"/>
    <property type="molecule type" value="Genomic_DNA"/>
</dbReference>
<protein>
    <submittedName>
        <fullName evidence="2">Uncharacterized protein</fullName>
    </submittedName>
</protein>
<feature type="region of interest" description="Disordered" evidence="1">
    <location>
        <begin position="132"/>
        <end position="157"/>
    </location>
</feature>
<feature type="region of interest" description="Disordered" evidence="1">
    <location>
        <begin position="175"/>
        <end position="222"/>
    </location>
</feature>
<feature type="compositionally biased region" description="Low complexity" evidence="1">
    <location>
        <begin position="190"/>
        <end position="202"/>
    </location>
</feature>
<reference evidence="2 3" key="1">
    <citation type="submission" date="2023-10" db="EMBL/GenBank/DDBJ databases">
        <title>Chromosome-scale genome assembly provides insights into flower coloration mechanisms of Canna indica.</title>
        <authorList>
            <person name="Li C."/>
        </authorList>
    </citation>
    <scope>NUCLEOTIDE SEQUENCE [LARGE SCALE GENOMIC DNA]</scope>
    <source>
        <tissue evidence="2">Flower</tissue>
    </source>
</reference>
<gene>
    <name evidence="2" type="ORF">Cni_G25222</name>
</gene>
<sequence length="222" mass="24566">MSGRGYRRRRASESPIGETPALTHAADPPAADPPVADPHADDTAEASTSRRRRPRGPNRWQPPPATESRRLISVIEERFEQEEVPRSISSTIRRYMHGAWPTWSHVPSEHVDMLWREFEAHSGHARAVLGPLGAPTPPVAGEQPSTSRSSYDHSSRIRTLEETVARQSRMMEEMHAMLRNMSGHPEAGISSASSNPSSSSQSTLVYTQALQTPPYDPDHPPS</sequence>
<evidence type="ECO:0000313" key="2">
    <source>
        <dbReference type="EMBL" id="WOL16435.1"/>
    </source>
</evidence>
<evidence type="ECO:0000256" key="1">
    <source>
        <dbReference type="SAM" id="MobiDB-lite"/>
    </source>
</evidence>